<evidence type="ECO:0000313" key="2">
    <source>
        <dbReference type="EMBL" id="PJR04187.1"/>
    </source>
</evidence>
<dbReference type="RefSeq" id="WP_100677750.1">
    <property type="nucleotide sequence ID" value="NZ_NIPO01000001.1"/>
</dbReference>
<dbReference type="InterPro" id="IPR021314">
    <property type="entry name" value="DUF2911"/>
</dbReference>
<protein>
    <submittedName>
        <fullName evidence="2">Dihydrolipoamide dehydrogenase</fullName>
    </submittedName>
</protein>
<dbReference type="Proteomes" id="UP000231960">
    <property type="component" value="Unassembled WGS sequence"/>
</dbReference>
<name>A0A2M9R5P4_9FLAO</name>
<proteinExistence type="predicted"/>
<feature type="chain" id="PRO_5014664054" evidence="1">
    <location>
        <begin position="19"/>
        <end position="281"/>
    </location>
</feature>
<gene>
    <name evidence="2" type="ORF">CDL10_06350</name>
</gene>
<dbReference type="AlphaFoldDB" id="A0A2M9R5P4"/>
<reference evidence="2 3" key="1">
    <citation type="submission" date="2017-06" db="EMBL/GenBank/DDBJ databases">
        <title>Description of Avrilella dinanensis gen. nov. sp. nov.</title>
        <authorList>
            <person name="Leyer C."/>
            <person name="Sassi M."/>
            <person name="Minet J."/>
            <person name="Kayal S."/>
            <person name="Cattoir V."/>
        </authorList>
    </citation>
    <scope>NUCLEOTIDE SEQUENCE [LARGE SCALE GENOMIC DNA]</scope>
    <source>
        <strain evidence="2 3">UR159</strain>
    </source>
</reference>
<sequence length="281" mass="31230">MKKIILTAVFAMSLSTYAQVKVPAASPKIESEQVVGLTEIELEYARPGVKGRTVFGDMIPYGQIWRTGANENTKISFSDDVIIGGNHLPKGEYALYTIPEKDSWTVIFYSDTKSWGVPQNWDDKKIALKAGAKLSPTDFTEYLTIAVNPIDNNSGELVISWEKTKATVPFEVPTQKKALQSIEKGLNAGTSSARDYFLAAQYLYTEDIELKKAMEFIEQSVKMSDGETPFYVLRQKALIQAKLGDKKGAIETAQKSSEAAAKAGNKEYVRMNEQSIKEWSE</sequence>
<organism evidence="2 3">
    <name type="scientific">Avrilella dinanensis</name>
    <dbReference type="NCBI Taxonomy" id="2008672"/>
    <lineage>
        <taxon>Bacteria</taxon>
        <taxon>Pseudomonadati</taxon>
        <taxon>Bacteroidota</taxon>
        <taxon>Flavobacteriia</taxon>
        <taxon>Flavobacteriales</taxon>
        <taxon>Flavobacteriaceae</taxon>
        <taxon>Avrilella</taxon>
    </lineage>
</organism>
<comment type="caution">
    <text evidence="2">The sequence shown here is derived from an EMBL/GenBank/DDBJ whole genome shotgun (WGS) entry which is preliminary data.</text>
</comment>
<keyword evidence="1" id="KW-0732">Signal</keyword>
<dbReference type="Pfam" id="PF11138">
    <property type="entry name" value="DUF2911"/>
    <property type="match status" value="1"/>
</dbReference>
<evidence type="ECO:0000256" key="1">
    <source>
        <dbReference type="SAM" id="SignalP"/>
    </source>
</evidence>
<keyword evidence="3" id="KW-1185">Reference proteome</keyword>
<dbReference type="OrthoDB" id="187854at2"/>
<dbReference type="EMBL" id="NIPO01000001">
    <property type="protein sequence ID" value="PJR04187.1"/>
    <property type="molecule type" value="Genomic_DNA"/>
</dbReference>
<evidence type="ECO:0000313" key="3">
    <source>
        <dbReference type="Proteomes" id="UP000231960"/>
    </source>
</evidence>
<accession>A0A2M9R5P4</accession>
<feature type="signal peptide" evidence="1">
    <location>
        <begin position="1"/>
        <end position="18"/>
    </location>
</feature>